<comment type="similarity">
    <text evidence="1">Belongs to the universal stress protein A family.</text>
</comment>
<dbReference type="PANTHER" id="PTHR46268">
    <property type="entry name" value="STRESS RESPONSE PROTEIN NHAX"/>
    <property type="match status" value="1"/>
</dbReference>
<evidence type="ECO:0000313" key="3">
    <source>
        <dbReference type="EMBL" id="TXC69253.1"/>
    </source>
</evidence>
<accession>A0A5C6U889</accession>
<sequence length="268" mass="29117">MKNILVMVHDDPGQEARLQCAFDAVRALDGHLYCLDVIDYPVVVSDEYSAFSAGIIFVEDTEQRSVNRTVVEQRLKVEGLPYSWIEDNGDFAASIERNSALIDLIVINTRPSERSGSDQHLPAKLARKQDIPLLAVPAGVTSFDPRGPALVAWDGSASANQALQASLPLLRMASKVTIISVAERGDSGDATEAAVYLSRHDIGAEIKMIENPTMPVSTYLLDEAEAIGASLCVLGAYDHSPLRERLFGGTTERLLEHSPVPLLLAHEN</sequence>
<dbReference type="RefSeq" id="WP_147123207.1">
    <property type="nucleotide sequence ID" value="NZ_VOPY01000002.1"/>
</dbReference>
<feature type="domain" description="UspA" evidence="2">
    <location>
        <begin position="220"/>
        <end position="265"/>
    </location>
</feature>
<dbReference type="AlphaFoldDB" id="A0A5C6U889"/>
<organism evidence="3 4">
    <name type="scientific">Flavisphingopyxis soli</name>
    <dbReference type="NCBI Taxonomy" id="2601267"/>
    <lineage>
        <taxon>Bacteria</taxon>
        <taxon>Pseudomonadati</taxon>
        <taxon>Pseudomonadota</taxon>
        <taxon>Alphaproteobacteria</taxon>
        <taxon>Sphingomonadales</taxon>
        <taxon>Sphingopyxidaceae</taxon>
        <taxon>Flavisphingopyxis</taxon>
    </lineage>
</organism>
<dbReference type="Gene3D" id="3.40.50.12370">
    <property type="match status" value="1"/>
</dbReference>
<protein>
    <submittedName>
        <fullName evidence="3">Universal stress protein</fullName>
    </submittedName>
</protein>
<dbReference type="PANTHER" id="PTHR46268:SF15">
    <property type="entry name" value="UNIVERSAL STRESS PROTEIN HP_0031"/>
    <property type="match status" value="1"/>
</dbReference>
<dbReference type="EMBL" id="VOPY01000002">
    <property type="protein sequence ID" value="TXC69253.1"/>
    <property type="molecule type" value="Genomic_DNA"/>
</dbReference>
<keyword evidence="4" id="KW-1185">Reference proteome</keyword>
<dbReference type="SUPFAM" id="SSF52402">
    <property type="entry name" value="Adenine nucleotide alpha hydrolases-like"/>
    <property type="match status" value="2"/>
</dbReference>
<dbReference type="Pfam" id="PF00582">
    <property type="entry name" value="Usp"/>
    <property type="match status" value="1"/>
</dbReference>
<dbReference type="InterPro" id="IPR006015">
    <property type="entry name" value="Universal_stress_UspA"/>
</dbReference>
<reference evidence="3 4" key="1">
    <citation type="submission" date="2019-08" db="EMBL/GenBank/DDBJ databases">
        <title>Sphingorhabdus soil sp. nov., isolated from arctic soil.</title>
        <authorList>
            <person name="Liu Y."/>
        </authorList>
    </citation>
    <scope>NUCLEOTIDE SEQUENCE [LARGE SCALE GENOMIC DNA]</scope>
    <source>
        <strain evidence="3 4">D-2Q-5-6</strain>
    </source>
</reference>
<dbReference type="PRINTS" id="PR01438">
    <property type="entry name" value="UNVRSLSTRESS"/>
</dbReference>
<gene>
    <name evidence="3" type="ORF">FSZ31_10105</name>
</gene>
<evidence type="ECO:0000313" key="4">
    <source>
        <dbReference type="Proteomes" id="UP000321129"/>
    </source>
</evidence>
<dbReference type="Proteomes" id="UP000321129">
    <property type="component" value="Unassembled WGS sequence"/>
</dbReference>
<dbReference type="OrthoDB" id="9804721at2"/>
<name>A0A5C6U889_9SPHN</name>
<dbReference type="CDD" id="cd00293">
    <property type="entry name" value="USP-like"/>
    <property type="match status" value="1"/>
</dbReference>
<dbReference type="InterPro" id="IPR006016">
    <property type="entry name" value="UspA"/>
</dbReference>
<comment type="caution">
    <text evidence="3">The sequence shown here is derived from an EMBL/GenBank/DDBJ whole genome shotgun (WGS) entry which is preliminary data.</text>
</comment>
<evidence type="ECO:0000256" key="1">
    <source>
        <dbReference type="ARBA" id="ARBA00008791"/>
    </source>
</evidence>
<proteinExistence type="inferred from homology"/>
<evidence type="ECO:0000259" key="2">
    <source>
        <dbReference type="Pfam" id="PF00582"/>
    </source>
</evidence>